<dbReference type="OrthoDB" id="10602144at2759"/>
<dbReference type="eggNOG" id="ENOG502T0E5">
    <property type="taxonomic scope" value="Eukaryota"/>
</dbReference>
<feature type="coiled-coil region" evidence="1">
    <location>
        <begin position="113"/>
        <end position="156"/>
    </location>
</feature>
<dbReference type="EMBL" id="GL833682">
    <property type="protein sequence ID" value="EGB02239.1"/>
    <property type="molecule type" value="Genomic_DNA"/>
</dbReference>
<evidence type="ECO:0000256" key="1">
    <source>
        <dbReference type="SAM" id="Coils"/>
    </source>
</evidence>
<name>F0YRM0_AURAN</name>
<dbReference type="AlphaFoldDB" id="F0YRM0"/>
<keyword evidence="3" id="KW-0472">Membrane</keyword>
<feature type="compositionally biased region" description="Pro residues" evidence="2">
    <location>
        <begin position="218"/>
        <end position="245"/>
    </location>
</feature>
<feature type="non-terminal residue" evidence="4">
    <location>
        <position position="287"/>
    </location>
</feature>
<feature type="region of interest" description="Disordered" evidence="2">
    <location>
        <begin position="208"/>
        <end position="287"/>
    </location>
</feature>
<dbReference type="RefSeq" id="XP_009043062.1">
    <property type="nucleotide sequence ID" value="XM_009044814.1"/>
</dbReference>
<keyword evidence="3" id="KW-0812">Transmembrane</keyword>
<protein>
    <submittedName>
        <fullName evidence="4">Uncharacterized protein</fullName>
    </submittedName>
</protein>
<evidence type="ECO:0000313" key="5">
    <source>
        <dbReference type="Proteomes" id="UP000002729"/>
    </source>
</evidence>
<dbReference type="GeneID" id="20227215"/>
<keyword evidence="5" id="KW-1185">Reference proteome</keyword>
<evidence type="ECO:0000313" key="4">
    <source>
        <dbReference type="EMBL" id="EGB02239.1"/>
    </source>
</evidence>
<dbReference type="Proteomes" id="UP000002729">
    <property type="component" value="Unassembled WGS sequence"/>
</dbReference>
<keyword evidence="1" id="KW-0175">Coiled coil</keyword>
<gene>
    <name evidence="4" type="ORF">AURANDRAFT_69066</name>
</gene>
<dbReference type="KEGG" id="aaf:AURANDRAFT_69066"/>
<proteinExistence type="predicted"/>
<dbReference type="InParanoid" id="F0YRM0"/>
<accession>F0YRM0</accession>
<evidence type="ECO:0000256" key="3">
    <source>
        <dbReference type="SAM" id="Phobius"/>
    </source>
</evidence>
<reference evidence="4 5" key="1">
    <citation type="journal article" date="2011" name="Proc. Natl. Acad. Sci. U.S.A.">
        <title>Niche of harmful alga Aureococcus anophagefferens revealed through ecogenomics.</title>
        <authorList>
            <person name="Gobler C.J."/>
            <person name="Berry D.L."/>
            <person name="Dyhrman S.T."/>
            <person name="Wilhelm S.W."/>
            <person name="Salamov A."/>
            <person name="Lobanov A.V."/>
            <person name="Zhang Y."/>
            <person name="Collier J.L."/>
            <person name="Wurch L.L."/>
            <person name="Kustka A.B."/>
            <person name="Dill B.D."/>
            <person name="Shah M."/>
            <person name="VerBerkmoes N.C."/>
            <person name="Kuo A."/>
            <person name="Terry A."/>
            <person name="Pangilinan J."/>
            <person name="Lindquist E.A."/>
            <person name="Lucas S."/>
            <person name="Paulsen I.T."/>
            <person name="Hattenrath-Lehmann T.K."/>
            <person name="Talmage S.C."/>
            <person name="Walker E.A."/>
            <person name="Koch F."/>
            <person name="Burson A.M."/>
            <person name="Marcoval M.A."/>
            <person name="Tang Y.Z."/>
            <person name="Lecleir G.R."/>
            <person name="Coyne K.J."/>
            <person name="Berg G.M."/>
            <person name="Bertrand E.M."/>
            <person name="Saito M.A."/>
            <person name="Gladyshev V.N."/>
            <person name="Grigoriev I.V."/>
        </authorList>
    </citation>
    <scope>NUCLEOTIDE SEQUENCE [LARGE SCALE GENOMIC DNA]</scope>
    <source>
        <strain evidence="5">CCMP 1984</strain>
    </source>
</reference>
<sequence>MGGGQGKVADGHAHIEACDHSPIFACFDKLGDAAEAASCKEEVAGFFTRKTPIMPKLHREVRNATAGKPGILAYLSLGLLMVVLTLVRLCRRRRKFSAKQLDAYHDWKKGTAEGKLESKLARMQQKLEGMRSRRKVEEGRDAHERLLKKAEELREVRGREVYGDDWDDPKDGVPIRDLFALSDVEVRTLQTEARNARAVDAERALDRAENGAAKPKKPPPPPGPPPATSKPRKPPPPPGPPPPSAFAPLDGGRARPPRGVAYVATPREAFGDDPEAGLARGGDGGSA</sequence>
<organism evidence="5">
    <name type="scientific">Aureococcus anophagefferens</name>
    <name type="common">Harmful bloom alga</name>
    <dbReference type="NCBI Taxonomy" id="44056"/>
    <lineage>
        <taxon>Eukaryota</taxon>
        <taxon>Sar</taxon>
        <taxon>Stramenopiles</taxon>
        <taxon>Ochrophyta</taxon>
        <taxon>Pelagophyceae</taxon>
        <taxon>Pelagomonadales</taxon>
        <taxon>Pelagomonadaceae</taxon>
        <taxon>Aureococcus</taxon>
    </lineage>
</organism>
<feature type="transmembrane region" description="Helical" evidence="3">
    <location>
        <begin position="71"/>
        <end position="90"/>
    </location>
</feature>
<keyword evidence="3" id="KW-1133">Transmembrane helix</keyword>
<evidence type="ECO:0000256" key="2">
    <source>
        <dbReference type="SAM" id="MobiDB-lite"/>
    </source>
</evidence>